<gene>
    <name evidence="2" type="ORF">BDW02DRAFT_618991</name>
</gene>
<evidence type="ECO:0000313" key="2">
    <source>
        <dbReference type="EMBL" id="KAF1835401.1"/>
    </source>
</evidence>
<evidence type="ECO:0000313" key="3">
    <source>
        <dbReference type="Proteomes" id="UP000800040"/>
    </source>
</evidence>
<keyword evidence="3" id="KW-1185">Reference proteome</keyword>
<name>A0A6A5KIB0_9PLEO</name>
<dbReference type="EMBL" id="ML975287">
    <property type="protein sequence ID" value="KAF1835401.1"/>
    <property type="molecule type" value="Genomic_DNA"/>
</dbReference>
<dbReference type="AlphaFoldDB" id="A0A6A5KIB0"/>
<evidence type="ECO:0000256" key="1">
    <source>
        <dbReference type="SAM" id="MobiDB-lite"/>
    </source>
</evidence>
<feature type="region of interest" description="Disordered" evidence="1">
    <location>
        <begin position="68"/>
        <end position="121"/>
    </location>
</feature>
<proteinExistence type="predicted"/>
<sequence length="121" mass="13061">MRPVTKLPVVNKPTPRNKRATITRSRTPPPPHADDLRLDDQVVKEEGGKIMRSDTMDELASKLDALVVTPSPPRSSTQTGTRLRVDSCTVTPMPTPGSKGGRASKYGGPRVAVEDGSDGEW</sequence>
<feature type="region of interest" description="Disordered" evidence="1">
    <location>
        <begin position="1"/>
        <end position="36"/>
    </location>
</feature>
<accession>A0A6A5KIB0</accession>
<reference evidence="2" key="1">
    <citation type="submission" date="2020-01" db="EMBL/GenBank/DDBJ databases">
        <authorList>
            <consortium name="DOE Joint Genome Institute"/>
            <person name="Haridas S."/>
            <person name="Albert R."/>
            <person name="Binder M."/>
            <person name="Bloem J."/>
            <person name="Labutti K."/>
            <person name="Salamov A."/>
            <person name="Andreopoulos B."/>
            <person name="Baker S.E."/>
            <person name="Barry K."/>
            <person name="Bills G."/>
            <person name="Bluhm B.H."/>
            <person name="Cannon C."/>
            <person name="Castanera R."/>
            <person name="Culley D.E."/>
            <person name="Daum C."/>
            <person name="Ezra D."/>
            <person name="Gonzalez J.B."/>
            <person name="Henrissat B."/>
            <person name="Kuo A."/>
            <person name="Liang C."/>
            <person name="Lipzen A."/>
            <person name="Lutzoni F."/>
            <person name="Magnuson J."/>
            <person name="Mondo S."/>
            <person name="Nolan M."/>
            <person name="Ohm R."/>
            <person name="Pangilinan J."/>
            <person name="Park H.-J."/>
            <person name="Ramirez L."/>
            <person name="Alfaro M."/>
            <person name="Sun H."/>
            <person name="Tritt A."/>
            <person name="Yoshinaga Y."/>
            <person name="Zwiers L.-H."/>
            <person name="Turgeon B.G."/>
            <person name="Goodwin S.B."/>
            <person name="Spatafora J.W."/>
            <person name="Crous P.W."/>
            <person name="Grigoriev I.V."/>
        </authorList>
    </citation>
    <scope>NUCLEOTIDE SEQUENCE</scope>
    <source>
        <strain evidence="2">P77</strain>
    </source>
</reference>
<organism evidence="2 3">
    <name type="scientific">Decorospora gaudefroyi</name>
    <dbReference type="NCBI Taxonomy" id="184978"/>
    <lineage>
        <taxon>Eukaryota</taxon>
        <taxon>Fungi</taxon>
        <taxon>Dikarya</taxon>
        <taxon>Ascomycota</taxon>
        <taxon>Pezizomycotina</taxon>
        <taxon>Dothideomycetes</taxon>
        <taxon>Pleosporomycetidae</taxon>
        <taxon>Pleosporales</taxon>
        <taxon>Pleosporineae</taxon>
        <taxon>Pleosporaceae</taxon>
        <taxon>Decorospora</taxon>
    </lineage>
</organism>
<protein>
    <submittedName>
        <fullName evidence="2">Uncharacterized protein</fullName>
    </submittedName>
</protein>
<dbReference type="Proteomes" id="UP000800040">
    <property type="component" value="Unassembled WGS sequence"/>
</dbReference>